<dbReference type="InterPro" id="IPR044204">
    <property type="entry name" value="IWS1/2"/>
</dbReference>
<feature type="domain" description="TFIIS N-terminal" evidence="3">
    <location>
        <begin position="213"/>
        <end position="296"/>
    </location>
</feature>
<protein>
    <recommendedName>
        <fullName evidence="3">TFIIS N-terminal domain-containing protein</fullName>
    </recommendedName>
</protein>
<dbReference type="GO" id="GO:0005634">
    <property type="term" value="C:nucleus"/>
    <property type="evidence" value="ECO:0007669"/>
    <property type="project" value="UniProtKB-SubCell"/>
</dbReference>
<dbReference type="InterPro" id="IPR017923">
    <property type="entry name" value="TFIIS_N"/>
</dbReference>
<evidence type="ECO:0000256" key="2">
    <source>
        <dbReference type="SAM" id="MobiDB-lite"/>
    </source>
</evidence>
<dbReference type="Pfam" id="PF08711">
    <property type="entry name" value="Med26"/>
    <property type="match status" value="1"/>
</dbReference>
<feature type="compositionally biased region" description="Acidic residues" evidence="2">
    <location>
        <begin position="1"/>
        <end position="29"/>
    </location>
</feature>
<dbReference type="PANTHER" id="PTHR47350:SF4">
    <property type="entry name" value="PROTEIN IWS1 HOMOLOG 1"/>
    <property type="match status" value="1"/>
</dbReference>
<dbReference type="InterPro" id="IPR035441">
    <property type="entry name" value="TFIIS/LEDGF_dom_sf"/>
</dbReference>
<feature type="compositionally biased region" description="Basic and acidic residues" evidence="2">
    <location>
        <begin position="30"/>
        <end position="42"/>
    </location>
</feature>
<proteinExistence type="predicted"/>
<dbReference type="Gene3D" id="1.20.930.10">
    <property type="entry name" value="Conserved domain common to transcription factors TFIIS, elongin A, CRSP70"/>
    <property type="match status" value="1"/>
</dbReference>
<dbReference type="EMBL" id="HBFA01006491">
    <property type="protein sequence ID" value="CAD8654239.1"/>
    <property type="molecule type" value="Transcribed_RNA"/>
</dbReference>
<organism evidence="4">
    <name type="scientific">Pyramimonas obovata</name>
    <dbReference type="NCBI Taxonomy" id="1411642"/>
    <lineage>
        <taxon>Eukaryota</taxon>
        <taxon>Viridiplantae</taxon>
        <taxon>Chlorophyta</taxon>
        <taxon>Pyramimonadophyceae</taxon>
        <taxon>Pyramimonadales</taxon>
        <taxon>Pyramimonadaceae</taxon>
        <taxon>Pyramimonas</taxon>
        <taxon>Pyramimonas incertae sedis</taxon>
    </lineage>
</organism>
<feature type="compositionally biased region" description="Basic and acidic residues" evidence="2">
    <location>
        <begin position="102"/>
        <end position="115"/>
    </location>
</feature>
<dbReference type="AlphaFoldDB" id="A0A7S0N022"/>
<dbReference type="GO" id="GO:0009742">
    <property type="term" value="P:brassinosteroid mediated signaling pathway"/>
    <property type="evidence" value="ECO:0007669"/>
    <property type="project" value="InterPro"/>
</dbReference>
<name>A0A7S0N022_9CHLO</name>
<evidence type="ECO:0000313" key="4">
    <source>
        <dbReference type="EMBL" id="CAD8654239.1"/>
    </source>
</evidence>
<reference evidence="4" key="1">
    <citation type="submission" date="2021-01" db="EMBL/GenBank/DDBJ databases">
        <authorList>
            <person name="Corre E."/>
            <person name="Pelletier E."/>
            <person name="Niang G."/>
            <person name="Scheremetjew M."/>
            <person name="Finn R."/>
            <person name="Kale V."/>
            <person name="Holt S."/>
            <person name="Cochrane G."/>
            <person name="Meng A."/>
            <person name="Brown T."/>
            <person name="Cohen L."/>
        </authorList>
    </citation>
    <scope>NUCLEOTIDE SEQUENCE</scope>
    <source>
        <strain evidence="4">CCMP722</strain>
    </source>
</reference>
<evidence type="ECO:0000259" key="3">
    <source>
        <dbReference type="PROSITE" id="PS51319"/>
    </source>
</evidence>
<dbReference type="PROSITE" id="PS51319">
    <property type="entry name" value="TFIIS_N"/>
    <property type="match status" value="1"/>
</dbReference>
<gene>
    <name evidence="4" type="ORF">POBO1169_LOCUS3360</name>
</gene>
<sequence length="430" mass="48029">MSDGEEEAWEQGAEEEVGKEDEDSGDEDVQASRKELAKKIFGDSDEEGSEDEQAELSKKKKKKEKKKKEGKGEKGVASRSARTTSAFEGLGGAGSDDEDNFIDDRGVALDDRDTRDDDADSVDADEAEEDTGEFDSMFEPKSGRRKKSNLSDGEIKSFVEAFLGKMDLAVDQDAEANAKGMPAIHKLSMLREVEEVLEKTHLHENLLEAGLLNILKQWLEPLGDGSIPNENVRTTLLRLLKKLPVNVEMFDRREQLKKSGLGKMIMFYYKLPEETLANKRCAQWLVEKWSRPIFELSTRYEELRRMEDETGEEADAEKERRKGKKRAGGEAFGEGELDRAEAGPKPGETGYRYHATVPMPSDMDYVYRPKQTALVDGPVKSRNVTGAGDGSKKAKIQQRLLKLKQAGRKKDVHAMKVSIQGRGVAHGIVQ</sequence>
<keyword evidence="1" id="KW-0539">Nucleus</keyword>
<dbReference type="PANTHER" id="PTHR47350">
    <property type="entry name" value="PROTEIN IWS1 HOMOLOG 1"/>
    <property type="match status" value="1"/>
</dbReference>
<dbReference type="GO" id="GO:0032784">
    <property type="term" value="P:regulation of DNA-templated transcription elongation"/>
    <property type="evidence" value="ECO:0007669"/>
    <property type="project" value="InterPro"/>
</dbReference>
<feature type="compositionally biased region" description="Basic residues" evidence="2">
    <location>
        <begin position="58"/>
        <end position="69"/>
    </location>
</feature>
<feature type="region of interest" description="Disordered" evidence="2">
    <location>
        <begin position="1"/>
        <end position="150"/>
    </location>
</feature>
<evidence type="ECO:0000256" key="1">
    <source>
        <dbReference type="PROSITE-ProRule" id="PRU00649"/>
    </source>
</evidence>
<comment type="subcellular location">
    <subcellularLocation>
        <location evidence="1">Nucleus</location>
    </subcellularLocation>
</comment>
<feature type="region of interest" description="Disordered" evidence="2">
    <location>
        <begin position="305"/>
        <end position="351"/>
    </location>
</feature>
<feature type="compositionally biased region" description="Acidic residues" evidence="2">
    <location>
        <begin position="116"/>
        <end position="133"/>
    </location>
</feature>
<feature type="compositionally biased region" description="Acidic residues" evidence="2">
    <location>
        <begin position="43"/>
        <end position="54"/>
    </location>
</feature>
<accession>A0A7S0N022</accession>